<organism evidence="5 6">
    <name type="scientific">Kitasatospora cineracea</name>
    <dbReference type="NCBI Taxonomy" id="88074"/>
    <lineage>
        <taxon>Bacteria</taxon>
        <taxon>Bacillati</taxon>
        <taxon>Actinomycetota</taxon>
        <taxon>Actinomycetes</taxon>
        <taxon>Kitasatosporales</taxon>
        <taxon>Streptomycetaceae</taxon>
        <taxon>Kitasatospora</taxon>
    </lineage>
</organism>
<sequence>MRADRESVVENEGNPHVTPSRGTLDGDRPDAGSALPPGGQRRRLRLAGVPRPVARARAFTAEALGDWSWAAPPDPDLAEDVVLLVAELVGNAMLHAGGPLELVLDATPERLRIEVSDTSEVLPTLRTPHRPGLPGGHGLYIVQRTADRWGADLHAQGKSIWAEIDVTRLLA</sequence>
<dbReference type="Proteomes" id="UP000266906">
    <property type="component" value="Unassembled WGS sequence"/>
</dbReference>
<proteinExistence type="predicted"/>
<evidence type="ECO:0000313" key="6">
    <source>
        <dbReference type="Proteomes" id="UP000266906"/>
    </source>
</evidence>
<evidence type="ECO:0000259" key="3">
    <source>
        <dbReference type="Pfam" id="PF13581"/>
    </source>
</evidence>
<dbReference type="SUPFAM" id="SSF55874">
    <property type="entry name" value="ATPase domain of HSP90 chaperone/DNA topoisomerase II/histidine kinase"/>
    <property type="match status" value="1"/>
</dbReference>
<evidence type="ECO:0000313" key="7">
    <source>
        <dbReference type="Proteomes" id="UP000267408"/>
    </source>
</evidence>
<dbReference type="PANTHER" id="PTHR35526">
    <property type="entry name" value="ANTI-SIGMA-F FACTOR RSBW-RELATED"/>
    <property type="match status" value="1"/>
</dbReference>
<dbReference type="InterPro" id="IPR050267">
    <property type="entry name" value="Anti-sigma-factor_SerPK"/>
</dbReference>
<dbReference type="PANTHER" id="PTHR35526:SF3">
    <property type="entry name" value="ANTI-SIGMA-F FACTOR RSBW"/>
    <property type="match status" value="1"/>
</dbReference>
<reference evidence="6 7" key="1">
    <citation type="submission" date="2018-11" db="EMBL/GenBank/DDBJ databases">
        <title>Sequencing the genomes of 1000 actinobacteria strains.</title>
        <authorList>
            <person name="Klenk H.-P."/>
        </authorList>
    </citation>
    <scope>NUCLEOTIDE SEQUENCE [LARGE SCALE GENOMIC DNA]</scope>
    <source>
        <strain evidence="4 7">DSM 44780</strain>
        <strain evidence="5 6">DSM 44781</strain>
    </source>
</reference>
<comment type="caution">
    <text evidence="5">The sequence shown here is derived from an EMBL/GenBank/DDBJ whole genome shotgun (WGS) entry which is preliminary data.</text>
</comment>
<keyword evidence="5" id="KW-0808">Transferase</keyword>
<evidence type="ECO:0000256" key="1">
    <source>
        <dbReference type="ARBA" id="ARBA00022527"/>
    </source>
</evidence>
<keyword evidence="6" id="KW-1185">Reference proteome</keyword>
<keyword evidence="1" id="KW-0723">Serine/threonine-protein kinase</keyword>
<protein>
    <submittedName>
        <fullName evidence="5">Histidine kinase-like protein</fullName>
    </submittedName>
</protein>
<accession>A0A3N4R7S3</accession>
<name>A0A3N4R7S3_9ACTN</name>
<dbReference type="InterPro" id="IPR036890">
    <property type="entry name" value="HATPase_C_sf"/>
</dbReference>
<dbReference type="Proteomes" id="UP000267408">
    <property type="component" value="Unassembled WGS sequence"/>
</dbReference>
<dbReference type="GO" id="GO:0004674">
    <property type="term" value="F:protein serine/threonine kinase activity"/>
    <property type="evidence" value="ECO:0007669"/>
    <property type="project" value="UniProtKB-KW"/>
</dbReference>
<feature type="domain" description="Histidine kinase/HSP90-like ATPase" evidence="3">
    <location>
        <begin position="53"/>
        <end position="161"/>
    </location>
</feature>
<keyword evidence="5" id="KW-0418">Kinase</keyword>
<dbReference type="Gene3D" id="3.30.565.10">
    <property type="entry name" value="Histidine kinase-like ATPase, C-terminal domain"/>
    <property type="match status" value="1"/>
</dbReference>
<feature type="region of interest" description="Disordered" evidence="2">
    <location>
        <begin position="1"/>
        <end position="41"/>
    </location>
</feature>
<dbReference type="CDD" id="cd16936">
    <property type="entry name" value="HATPase_RsbW-like"/>
    <property type="match status" value="1"/>
</dbReference>
<dbReference type="Pfam" id="PF13581">
    <property type="entry name" value="HATPase_c_2"/>
    <property type="match status" value="1"/>
</dbReference>
<accession>A0A8G1U911</accession>
<dbReference type="EMBL" id="RJVJ01000005">
    <property type="protein sequence ID" value="ROR33972.1"/>
    <property type="molecule type" value="Genomic_DNA"/>
</dbReference>
<evidence type="ECO:0000313" key="5">
    <source>
        <dbReference type="EMBL" id="RPE29458.1"/>
    </source>
</evidence>
<evidence type="ECO:0000256" key="2">
    <source>
        <dbReference type="SAM" id="MobiDB-lite"/>
    </source>
</evidence>
<gene>
    <name evidence="5" type="ORF">EDD38_6613</name>
    <name evidence="4" type="ORF">EDD39_7795</name>
</gene>
<dbReference type="EMBL" id="RKQG01000002">
    <property type="protein sequence ID" value="RPE29458.1"/>
    <property type="molecule type" value="Genomic_DNA"/>
</dbReference>
<dbReference type="AlphaFoldDB" id="A0A3N4R7S3"/>
<dbReference type="InterPro" id="IPR003594">
    <property type="entry name" value="HATPase_dom"/>
</dbReference>
<evidence type="ECO:0000313" key="4">
    <source>
        <dbReference type="EMBL" id="ROR33972.1"/>
    </source>
</evidence>